<reference evidence="2 3" key="1">
    <citation type="submission" date="2019-04" db="EMBL/GenBank/DDBJ databases">
        <title>Aspergillus burnettii sp. nov., novel species from soil in southeast Queensland.</title>
        <authorList>
            <person name="Gilchrist C.L.M."/>
            <person name="Pitt J.I."/>
            <person name="Lange L."/>
            <person name="Lacey H.J."/>
            <person name="Vuong D."/>
            <person name="Midgley D.J."/>
            <person name="Greenfield P."/>
            <person name="Bradbury M."/>
            <person name="Lacey E."/>
            <person name="Busk P.K."/>
            <person name="Pilgaard B."/>
            <person name="Chooi Y.H."/>
            <person name="Piggott A.M."/>
        </authorList>
    </citation>
    <scope>NUCLEOTIDE SEQUENCE [LARGE SCALE GENOMIC DNA]</scope>
    <source>
        <strain evidence="2 3">FRR 5400</strain>
    </source>
</reference>
<organism evidence="2 3">
    <name type="scientific">Petromyces alliaceus</name>
    <name type="common">Aspergillus alliaceus</name>
    <dbReference type="NCBI Taxonomy" id="209559"/>
    <lineage>
        <taxon>Eukaryota</taxon>
        <taxon>Fungi</taxon>
        <taxon>Dikarya</taxon>
        <taxon>Ascomycota</taxon>
        <taxon>Pezizomycotina</taxon>
        <taxon>Eurotiomycetes</taxon>
        <taxon>Eurotiomycetidae</taxon>
        <taxon>Eurotiales</taxon>
        <taxon>Aspergillaceae</taxon>
        <taxon>Aspergillus</taxon>
        <taxon>Aspergillus subgen. Circumdati</taxon>
    </lineage>
</organism>
<accession>A0A8H6E6F7</accession>
<dbReference type="EMBL" id="SPNV01000104">
    <property type="protein sequence ID" value="KAF5861242.1"/>
    <property type="molecule type" value="Genomic_DNA"/>
</dbReference>
<dbReference type="Proteomes" id="UP000541154">
    <property type="component" value="Unassembled WGS sequence"/>
</dbReference>
<keyword evidence="1" id="KW-0732">Signal</keyword>
<sequence length="215" mass="23098">MGVSKIVKYLALVTVFAAVALADAAGITAAVQKLSKQIKGHDNALDKYDGSYLNMIPLASSIFRGHQASRDALRAINKSDSISEDDAPEVIGAATNNLNAAKIALDRTASKDQIADKNGMKQIGALLITHFKDEHAAIEDALKTKFPESSHAKMAGPMRAVGDQYDVVLSAGGYKVVSDCHLRLWEMIQFAVEWGVNPGQVKDDISAPMGQIYEK</sequence>
<dbReference type="InterPro" id="IPR021054">
    <property type="entry name" value="Cell_wall_mannoprotein_1"/>
</dbReference>
<dbReference type="Pfam" id="PF12296">
    <property type="entry name" value="HsbA"/>
    <property type="match status" value="1"/>
</dbReference>
<protein>
    <submittedName>
        <fullName evidence="2">Uncharacterized protein</fullName>
    </submittedName>
</protein>
<feature type="chain" id="PRO_5034323708" evidence="1">
    <location>
        <begin position="25"/>
        <end position="215"/>
    </location>
</feature>
<comment type="caution">
    <text evidence="2">The sequence shown here is derived from an EMBL/GenBank/DDBJ whole genome shotgun (WGS) entry which is preliminary data.</text>
</comment>
<evidence type="ECO:0000313" key="2">
    <source>
        <dbReference type="EMBL" id="KAF5861242.1"/>
    </source>
</evidence>
<evidence type="ECO:0000256" key="1">
    <source>
        <dbReference type="SAM" id="SignalP"/>
    </source>
</evidence>
<feature type="signal peptide" evidence="1">
    <location>
        <begin position="1"/>
        <end position="24"/>
    </location>
</feature>
<keyword evidence="3" id="KW-1185">Reference proteome</keyword>
<gene>
    <name evidence="2" type="ORF">ETB97_000434</name>
</gene>
<name>A0A8H6E6F7_PETAA</name>
<dbReference type="AlphaFoldDB" id="A0A8H6E6F7"/>
<evidence type="ECO:0000313" key="3">
    <source>
        <dbReference type="Proteomes" id="UP000541154"/>
    </source>
</evidence>
<proteinExistence type="predicted"/>